<feature type="non-terminal residue" evidence="1">
    <location>
        <position position="100"/>
    </location>
</feature>
<organism evidence="1 2">
    <name type="scientific">Phormidesmis priestleyi</name>
    <dbReference type="NCBI Taxonomy" id="268141"/>
    <lineage>
        <taxon>Bacteria</taxon>
        <taxon>Bacillati</taxon>
        <taxon>Cyanobacteriota</taxon>
        <taxon>Cyanophyceae</taxon>
        <taxon>Leptolyngbyales</taxon>
        <taxon>Leptolyngbyaceae</taxon>
        <taxon>Phormidesmis</taxon>
    </lineage>
</organism>
<sequence length="100" mass="11261">MASADTDLTISPALEAPLNRLRQLNTQDVQSHWHLSTEDFSLGDFLASDHQQWPIALLNDRQHIAWNTGLQPLWLCQTITVPTDFHGYPLTGLTLRIGLT</sequence>
<protein>
    <submittedName>
        <fullName evidence="1">Uncharacterized protein</fullName>
    </submittedName>
</protein>
<gene>
    <name evidence="1" type="ORF">DCF15_08800</name>
</gene>
<name>A0A2W4XPR7_9CYAN</name>
<evidence type="ECO:0000313" key="2">
    <source>
        <dbReference type="Proteomes" id="UP000249794"/>
    </source>
</evidence>
<comment type="caution">
    <text evidence="1">The sequence shown here is derived from an EMBL/GenBank/DDBJ whole genome shotgun (WGS) entry which is preliminary data.</text>
</comment>
<reference evidence="2" key="1">
    <citation type="submission" date="2018-04" db="EMBL/GenBank/DDBJ databases">
        <authorList>
            <person name="Cornet L."/>
        </authorList>
    </citation>
    <scope>NUCLEOTIDE SEQUENCE [LARGE SCALE GENOMIC DNA]</scope>
</reference>
<reference evidence="1 2" key="2">
    <citation type="submission" date="2018-06" db="EMBL/GenBank/DDBJ databases">
        <title>Metagenomic assembly of (sub)arctic Cyanobacteria and their associated microbiome from non-axenic cultures.</title>
        <authorList>
            <person name="Baurain D."/>
        </authorList>
    </citation>
    <scope>NUCLEOTIDE SEQUENCE [LARGE SCALE GENOMIC DNA]</scope>
    <source>
        <strain evidence="1">ULC027bin1</strain>
    </source>
</reference>
<accession>A0A2W4XPR7</accession>
<dbReference type="Proteomes" id="UP000249794">
    <property type="component" value="Unassembled WGS sequence"/>
</dbReference>
<proteinExistence type="predicted"/>
<dbReference type="EMBL" id="QBMP01000073">
    <property type="protein sequence ID" value="PZO56359.1"/>
    <property type="molecule type" value="Genomic_DNA"/>
</dbReference>
<evidence type="ECO:0000313" key="1">
    <source>
        <dbReference type="EMBL" id="PZO56359.1"/>
    </source>
</evidence>
<dbReference type="AlphaFoldDB" id="A0A2W4XPR7"/>